<reference evidence="1" key="1">
    <citation type="submission" date="2014-11" db="EMBL/GenBank/DDBJ databases">
        <authorList>
            <person name="Amaro Gonzalez C."/>
        </authorList>
    </citation>
    <scope>NUCLEOTIDE SEQUENCE</scope>
</reference>
<reference evidence="1" key="2">
    <citation type="journal article" date="2015" name="Fish Shellfish Immunol.">
        <title>Early steps in the European eel (Anguilla anguilla)-Vibrio vulnificus interaction in the gills: Role of the RtxA13 toxin.</title>
        <authorList>
            <person name="Callol A."/>
            <person name="Pajuelo D."/>
            <person name="Ebbesson L."/>
            <person name="Teles M."/>
            <person name="MacKenzie S."/>
            <person name="Amaro C."/>
        </authorList>
    </citation>
    <scope>NUCLEOTIDE SEQUENCE</scope>
</reference>
<dbReference type="AlphaFoldDB" id="A0A0E9TRK0"/>
<organism evidence="1">
    <name type="scientific">Anguilla anguilla</name>
    <name type="common">European freshwater eel</name>
    <name type="synonym">Muraena anguilla</name>
    <dbReference type="NCBI Taxonomy" id="7936"/>
    <lineage>
        <taxon>Eukaryota</taxon>
        <taxon>Metazoa</taxon>
        <taxon>Chordata</taxon>
        <taxon>Craniata</taxon>
        <taxon>Vertebrata</taxon>
        <taxon>Euteleostomi</taxon>
        <taxon>Actinopterygii</taxon>
        <taxon>Neopterygii</taxon>
        <taxon>Teleostei</taxon>
        <taxon>Anguilliformes</taxon>
        <taxon>Anguillidae</taxon>
        <taxon>Anguilla</taxon>
    </lineage>
</organism>
<sequence>MYTGPFTLCSCKYSRWFSNSALCTHIIWASFPANLLLSKGC</sequence>
<protein>
    <submittedName>
        <fullName evidence="1">Uncharacterized protein</fullName>
    </submittedName>
</protein>
<evidence type="ECO:0000313" key="1">
    <source>
        <dbReference type="EMBL" id="JAH55348.1"/>
    </source>
</evidence>
<proteinExistence type="predicted"/>
<dbReference type="EMBL" id="GBXM01053229">
    <property type="protein sequence ID" value="JAH55348.1"/>
    <property type="molecule type" value="Transcribed_RNA"/>
</dbReference>
<name>A0A0E9TRK0_ANGAN</name>
<accession>A0A0E9TRK0</accession>